<proteinExistence type="predicted"/>
<evidence type="ECO:0000313" key="2">
    <source>
        <dbReference type="Proteomes" id="UP000749471"/>
    </source>
</evidence>
<dbReference type="GO" id="GO:0006508">
    <property type="term" value="P:proteolysis"/>
    <property type="evidence" value="ECO:0007669"/>
    <property type="project" value="UniProtKB-KW"/>
</dbReference>
<accession>A0ABS6EBX0</accession>
<evidence type="ECO:0000313" key="1">
    <source>
        <dbReference type="EMBL" id="MBU5440016.1"/>
    </source>
</evidence>
<protein>
    <submittedName>
        <fullName evidence="1">Ribosomal-processing cysteine protease Prp</fullName>
    </submittedName>
</protein>
<dbReference type="Proteomes" id="UP000749471">
    <property type="component" value="Unassembled WGS sequence"/>
</dbReference>
<dbReference type="Pfam" id="PF04327">
    <property type="entry name" value="Peptidase_Prp"/>
    <property type="match status" value="1"/>
</dbReference>
<sequence length="115" mass="12998">MLKIKIFKDKQGYIRKYTVEGHANYDAYGKDIVCAAISVLTQTALFSLVEVCGVEEDKIDYFIDDITGYLDVNLPVDIDFSLLDKTEIVLKSLEVGIKSVIESYPKYVTLEYGEV</sequence>
<dbReference type="InterPro" id="IPR007422">
    <property type="entry name" value="Peptidase_Prp"/>
</dbReference>
<dbReference type="EMBL" id="JAHLPM010000023">
    <property type="protein sequence ID" value="MBU5440016.1"/>
    <property type="molecule type" value="Genomic_DNA"/>
</dbReference>
<name>A0ABS6EBX0_9FIRM</name>
<comment type="caution">
    <text evidence="1">The sequence shown here is derived from an EMBL/GenBank/DDBJ whole genome shotgun (WGS) entry which is preliminary data.</text>
</comment>
<keyword evidence="2" id="KW-1185">Reference proteome</keyword>
<keyword evidence="1" id="KW-0378">Hydrolase</keyword>
<dbReference type="GO" id="GO:0008233">
    <property type="term" value="F:peptidase activity"/>
    <property type="evidence" value="ECO:0007669"/>
    <property type="project" value="UniProtKB-KW"/>
</dbReference>
<reference evidence="1 2" key="1">
    <citation type="submission" date="2021-06" db="EMBL/GenBank/DDBJ databases">
        <authorList>
            <person name="Sun Q."/>
            <person name="Li D."/>
        </authorList>
    </citation>
    <scope>NUCLEOTIDE SEQUENCE [LARGE SCALE GENOMIC DNA]</scope>
    <source>
        <strain evidence="1 2">MSJ-40</strain>
    </source>
</reference>
<keyword evidence="1" id="KW-0645">Protease</keyword>
<organism evidence="1 2">
    <name type="scientific">Tissierella simiarum</name>
    <dbReference type="NCBI Taxonomy" id="2841534"/>
    <lineage>
        <taxon>Bacteria</taxon>
        <taxon>Bacillati</taxon>
        <taxon>Bacillota</taxon>
        <taxon>Tissierellia</taxon>
        <taxon>Tissierellales</taxon>
        <taxon>Tissierellaceae</taxon>
        <taxon>Tissierella</taxon>
    </lineage>
</organism>
<dbReference type="RefSeq" id="WP_216521947.1">
    <property type="nucleotide sequence ID" value="NZ_JAHLPM010000023.1"/>
</dbReference>
<dbReference type="CDD" id="cd16332">
    <property type="entry name" value="Prp-like"/>
    <property type="match status" value="1"/>
</dbReference>
<gene>
    <name evidence="1" type="ORF">KQI42_18570</name>
</gene>
<dbReference type="PANTHER" id="PTHR39178">
    <property type="entry name" value="HYPOTHETICAL RIBOSOME-ASSOCIATED PROTEIN"/>
    <property type="match status" value="1"/>
</dbReference>
<dbReference type="PANTHER" id="PTHR39178:SF1">
    <property type="entry name" value="RIBOSOMAL-PROCESSING CYSTEINE PROTEASE PRP"/>
    <property type="match status" value="1"/>
</dbReference>